<feature type="compositionally biased region" description="Basic and acidic residues" evidence="1">
    <location>
        <begin position="36"/>
        <end position="48"/>
    </location>
</feature>
<accession>A0A0D0B9J2</accession>
<dbReference type="AlphaFoldDB" id="A0A0D0B9J2"/>
<feature type="region of interest" description="Disordered" evidence="1">
    <location>
        <begin position="23"/>
        <end position="60"/>
    </location>
</feature>
<evidence type="ECO:0000313" key="3">
    <source>
        <dbReference type="Proteomes" id="UP000053593"/>
    </source>
</evidence>
<dbReference type="EMBL" id="KN834880">
    <property type="protein sequence ID" value="KIK50896.1"/>
    <property type="molecule type" value="Genomic_DNA"/>
</dbReference>
<proteinExistence type="predicted"/>
<keyword evidence="3" id="KW-1185">Reference proteome</keyword>
<evidence type="ECO:0000313" key="2">
    <source>
        <dbReference type="EMBL" id="KIK50896.1"/>
    </source>
</evidence>
<protein>
    <submittedName>
        <fullName evidence="2">Uncharacterized protein</fullName>
    </submittedName>
</protein>
<gene>
    <name evidence="2" type="ORF">GYMLUDRAFT_252559</name>
</gene>
<feature type="compositionally biased region" description="Acidic residues" evidence="1">
    <location>
        <begin position="49"/>
        <end position="58"/>
    </location>
</feature>
<organism evidence="2 3">
    <name type="scientific">Collybiopsis luxurians FD-317 M1</name>
    <dbReference type="NCBI Taxonomy" id="944289"/>
    <lineage>
        <taxon>Eukaryota</taxon>
        <taxon>Fungi</taxon>
        <taxon>Dikarya</taxon>
        <taxon>Basidiomycota</taxon>
        <taxon>Agaricomycotina</taxon>
        <taxon>Agaricomycetes</taxon>
        <taxon>Agaricomycetidae</taxon>
        <taxon>Agaricales</taxon>
        <taxon>Marasmiineae</taxon>
        <taxon>Omphalotaceae</taxon>
        <taxon>Collybiopsis</taxon>
        <taxon>Collybiopsis luxurians</taxon>
    </lineage>
</organism>
<dbReference type="Proteomes" id="UP000053593">
    <property type="component" value="Unassembled WGS sequence"/>
</dbReference>
<dbReference type="HOGENOM" id="CLU_1796677_0_0_1"/>
<reference evidence="2 3" key="1">
    <citation type="submission" date="2014-04" db="EMBL/GenBank/DDBJ databases">
        <title>Evolutionary Origins and Diversification of the Mycorrhizal Mutualists.</title>
        <authorList>
            <consortium name="DOE Joint Genome Institute"/>
            <consortium name="Mycorrhizal Genomics Consortium"/>
            <person name="Kohler A."/>
            <person name="Kuo A."/>
            <person name="Nagy L.G."/>
            <person name="Floudas D."/>
            <person name="Copeland A."/>
            <person name="Barry K.W."/>
            <person name="Cichocki N."/>
            <person name="Veneault-Fourrey C."/>
            <person name="LaButti K."/>
            <person name="Lindquist E.A."/>
            <person name="Lipzen A."/>
            <person name="Lundell T."/>
            <person name="Morin E."/>
            <person name="Murat C."/>
            <person name="Riley R."/>
            <person name="Ohm R."/>
            <person name="Sun H."/>
            <person name="Tunlid A."/>
            <person name="Henrissat B."/>
            <person name="Grigoriev I.V."/>
            <person name="Hibbett D.S."/>
            <person name="Martin F."/>
        </authorList>
    </citation>
    <scope>NUCLEOTIDE SEQUENCE [LARGE SCALE GENOMIC DNA]</scope>
    <source>
        <strain evidence="2 3">FD-317 M1</strain>
    </source>
</reference>
<evidence type="ECO:0000256" key="1">
    <source>
        <dbReference type="SAM" id="MobiDB-lite"/>
    </source>
</evidence>
<feature type="region of interest" description="Disordered" evidence="1">
    <location>
        <begin position="99"/>
        <end position="144"/>
    </location>
</feature>
<sequence length="144" mass="16043">MANSYHDLKVLVKHQLEAWKKGVSGEGNSVPLFEGDEGKGKGEGKDSNSDDEDDEDERGELVHFIPWDEEQMAFSIRDQAHIPILKKYQLHLSNALIVDDDNDNNLGTGAAQRGRKTGKDRKEREVIDKAAQSIAGKSRKNDKA</sequence>
<name>A0A0D0B9J2_9AGAR</name>